<dbReference type="NCBIfam" id="TIGR00125">
    <property type="entry name" value="cyt_tran_rel"/>
    <property type="match status" value="1"/>
</dbReference>
<dbReference type="EMBL" id="NPEA01000005">
    <property type="protein sequence ID" value="PJZ77321.1"/>
    <property type="molecule type" value="Genomic_DNA"/>
</dbReference>
<dbReference type="HAMAP" id="MF_00244">
    <property type="entry name" value="NaMN_adenylyltr"/>
    <property type="match status" value="1"/>
</dbReference>
<name>A0A2M9ZZB1_9LEPT</name>
<dbReference type="GO" id="GO:0009435">
    <property type="term" value="P:NAD+ biosynthetic process"/>
    <property type="evidence" value="ECO:0007669"/>
    <property type="project" value="UniProtKB-UniRule"/>
</dbReference>
<evidence type="ECO:0000256" key="11">
    <source>
        <dbReference type="HAMAP-Rule" id="MF_00244"/>
    </source>
</evidence>
<dbReference type="InterPro" id="IPR004821">
    <property type="entry name" value="Cyt_trans-like"/>
</dbReference>
<accession>A0A2M9ZZB1</accession>
<dbReference type="Pfam" id="PF01467">
    <property type="entry name" value="CTP_transf_like"/>
    <property type="match status" value="1"/>
</dbReference>
<comment type="catalytic activity">
    <reaction evidence="10 11">
        <text>nicotinate beta-D-ribonucleotide + ATP + H(+) = deamido-NAD(+) + diphosphate</text>
        <dbReference type="Rhea" id="RHEA:22860"/>
        <dbReference type="ChEBI" id="CHEBI:15378"/>
        <dbReference type="ChEBI" id="CHEBI:30616"/>
        <dbReference type="ChEBI" id="CHEBI:33019"/>
        <dbReference type="ChEBI" id="CHEBI:57502"/>
        <dbReference type="ChEBI" id="CHEBI:58437"/>
        <dbReference type="EC" id="2.7.7.18"/>
    </reaction>
</comment>
<dbReference type="GO" id="GO:0004515">
    <property type="term" value="F:nicotinate-nucleotide adenylyltransferase activity"/>
    <property type="evidence" value="ECO:0007669"/>
    <property type="project" value="UniProtKB-UniRule"/>
</dbReference>
<dbReference type="EC" id="2.7.7.18" evidence="11"/>
<dbReference type="CDD" id="cd02165">
    <property type="entry name" value="NMNAT"/>
    <property type="match status" value="1"/>
</dbReference>
<comment type="function">
    <text evidence="1 11">Catalyzes the reversible adenylation of nicotinate mononucleotide (NaMN) to nicotinic acid adenine dinucleotide (NaAD).</text>
</comment>
<feature type="domain" description="Cytidyltransferase-like" evidence="12">
    <location>
        <begin position="9"/>
        <end position="137"/>
    </location>
</feature>
<dbReference type="AlphaFoldDB" id="A0A2M9ZZB1"/>
<gene>
    <name evidence="11" type="primary">nadD</name>
    <name evidence="13" type="ORF">CH365_10025</name>
</gene>
<dbReference type="OrthoDB" id="5295945at2"/>
<keyword evidence="7 11" id="KW-0547">Nucleotide-binding</keyword>
<keyword evidence="5 11" id="KW-0808">Transferase</keyword>
<evidence type="ECO:0000256" key="4">
    <source>
        <dbReference type="ARBA" id="ARBA00022642"/>
    </source>
</evidence>
<evidence type="ECO:0000256" key="2">
    <source>
        <dbReference type="ARBA" id="ARBA00005019"/>
    </source>
</evidence>
<dbReference type="PANTHER" id="PTHR39321:SF3">
    <property type="entry name" value="PHOSPHOPANTETHEINE ADENYLYLTRANSFERASE"/>
    <property type="match status" value="1"/>
</dbReference>
<reference evidence="13 14" key="1">
    <citation type="submission" date="2017-07" db="EMBL/GenBank/DDBJ databases">
        <title>Leptospira spp. isolated from tropical soils.</title>
        <authorList>
            <person name="Thibeaux R."/>
            <person name="Iraola G."/>
            <person name="Ferres I."/>
            <person name="Bierque E."/>
            <person name="Girault D."/>
            <person name="Soupe-Gilbert M.-E."/>
            <person name="Picardeau M."/>
            <person name="Goarant C."/>
        </authorList>
    </citation>
    <scope>NUCLEOTIDE SEQUENCE [LARGE SCALE GENOMIC DNA]</scope>
    <source>
        <strain evidence="13 14">ES4-C-A1</strain>
    </source>
</reference>
<dbReference type="SUPFAM" id="SSF52374">
    <property type="entry name" value="Nucleotidylyl transferase"/>
    <property type="match status" value="1"/>
</dbReference>
<dbReference type="UniPathway" id="UPA00253">
    <property type="reaction ID" value="UER00332"/>
</dbReference>
<organism evidence="13 14">
    <name type="scientific">Leptospira neocaledonica</name>
    <dbReference type="NCBI Taxonomy" id="2023192"/>
    <lineage>
        <taxon>Bacteria</taxon>
        <taxon>Pseudomonadati</taxon>
        <taxon>Spirochaetota</taxon>
        <taxon>Spirochaetia</taxon>
        <taxon>Leptospirales</taxon>
        <taxon>Leptospiraceae</taxon>
        <taxon>Leptospira</taxon>
    </lineage>
</organism>
<evidence type="ECO:0000313" key="13">
    <source>
        <dbReference type="EMBL" id="PJZ77321.1"/>
    </source>
</evidence>
<evidence type="ECO:0000256" key="1">
    <source>
        <dbReference type="ARBA" id="ARBA00002324"/>
    </source>
</evidence>
<dbReference type="RefSeq" id="WP_100768667.1">
    <property type="nucleotide sequence ID" value="NZ_NPEA01000005.1"/>
</dbReference>
<evidence type="ECO:0000256" key="9">
    <source>
        <dbReference type="ARBA" id="ARBA00023027"/>
    </source>
</evidence>
<evidence type="ECO:0000256" key="10">
    <source>
        <dbReference type="ARBA" id="ARBA00048721"/>
    </source>
</evidence>
<dbReference type="Proteomes" id="UP000231843">
    <property type="component" value="Unassembled WGS sequence"/>
</dbReference>
<dbReference type="InterPro" id="IPR014729">
    <property type="entry name" value="Rossmann-like_a/b/a_fold"/>
</dbReference>
<evidence type="ECO:0000313" key="14">
    <source>
        <dbReference type="Proteomes" id="UP000231843"/>
    </source>
</evidence>
<keyword evidence="6 11" id="KW-0548">Nucleotidyltransferase</keyword>
<evidence type="ECO:0000256" key="8">
    <source>
        <dbReference type="ARBA" id="ARBA00022840"/>
    </source>
</evidence>
<keyword evidence="14" id="KW-1185">Reference proteome</keyword>
<keyword evidence="4 11" id="KW-0662">Pyridine nucleotide biosynthesis</keyword>
<sequence length="205" mass="23902">MNSSNLVGVFGGSFDPPHLGHAEVAASFWENFPNAKELLIIPNHTSPWKQNKKTSPELILDLVQAQFQNFPNTKVWDWEIKRETPSYTEETILELLKVTPGAKLSLLIGEDNYSEFHKWKNWENILDKVHSLLVFRRFSESTPQNQNLQKFKDKIVFLQNRIVEAASINLREELPKRILENRKPIALSDKVWDIILKNRSYSFED</sequence>
<protein>
    <recommendedName>
        <fullName evidence="11">Probable nicotinate-nucleotide adenylyltransferase</fullName>
        <ecNumber evidence="11">2.7.7.18</ecNumber>
    </recommendedName>
    <alternativeName>
        <fullName evidence="11">Deamido-NAD(+) diphosphorylase</fullName>
    </alternativeName>
    <alternativeName>
        <fullName evidence="11">Deamido-NAD(+) pyrophosphorylase</fullName>
    </alternativeName>
    <alternativeName>
        <fullName evidence="11">Nicotinate mononucleotide adenylyltransferase</fullName>
        <shortName evidence="11">NaMN adenylyltransferase</shortName>
    </alternativeName>
</protein>
<keyword evidence="9 11" id="KW-0520">NAD</keyword>
<evidence type="ECO:0000256" key="7">
    <source>
        <dbReference type="ARBA" id="ARBA00022741"/>
    </source>
</evidence>
<comment type="pathway">
    <text evidence="2 11">Cofactor biosynthesis; NAD(+) biosynthesis; deamido-NAD(+) from nicotinate D-ribonucleotide: step 1/1.</text>
</comment>
<dbReference type="GO" id="GO:0005524">
    <property type="term" value="F:ATP binding"/>
    <property type="evidence" value="ECO:0007669"/>
    <property type="project" value="UniProtKB-KW"/>
</dbReference>
<comment type="similarity">
    <text evidence="3 11">Belongs to the NadD family.</text>
</comment>
<dbReference type="PANTHER" id="PTHR39321">
    <property type="entry name" value="NICOTINATE-NUCLEOTIDE ADENYLYLTRANSFERASE-RELATED"/>
    <property type="match status" value="1"/>
</dbReference>
<evidence type="ECO:0000256" key="6">
    <source>
        <dbReference type="ARBA" id="ARBA00022695"/>
    </source>
</evidence>
<proteinExistence type="inferred from homology"/>
<dbReference type="Gene3D" id="3.40.50.620">
    <property type="entry name" value="HUPs"/>
    <property type="match status" value="1"/>
</dbReference>
<evidence type="ECO:0000259" key="12">
    <source>
        <dbReference type="Pfam" id="PF01467"/>
    </source>
</evidence>
<comment type="caution">
    <text evidence="13">The sequence shown here is derived from an EMBL/GenBank/DDBJ whole genome shotgun (WGS) entry which is preliminary data.</text>
</comment>
<keyword evidence="8 11" id="KW-0067">ATP-binding</keyword>
<dbReference type="InterPro" id="IPR005248">
    <property type="entry name" value="NadD/NMNAT"/>
</dbReference>
<evidence type="ECO:0000256" key="5">
    <source>
        <dbReference type="ARBA" id="ARBA00022679"/>
    </source>
</evidence>
<evidence type="ECO:0000256" key="3">
    <source>
        <dbReference type="ARBA" id="ARBA00009014"/>
    </source>
</evidence>